<dbReference type="InterPro" id="IPR017627">
    <property type="entry name" value="UGHY"/>
</dbReference>
<sequence>MPAPLSSLGATRSDIRARHALLTPESHEWIRLPDWPGAELAVLVSPDMGARLSLSLLRCPEPVAAPPAGAGIARFVFCLEGRAHLPDGTVLMPEDFAFQPPGCGAGLAADAGSRLAVFEWPFAARGPVPAALSGRLDDCPGRPIHGDDWVEVRKMLPEDPAFDFEVNVMSFRPGASLPYVETHFMEHGLLMLDGGGVYRLDDRWYPVQAGDAIWMGPHVPQWFGALGRGPARYLICKNFNRGPMAPRG</sequence>
<dbReference type="GO" id="GO:0071522">
    <property type="term" value="F:ureidoglycine aminohydrolase activity"/>
    <property type="evidence" value="ECO:0007669"/>
    <property type="project" value="InterPro"/>
</dbReference>
<dbReference type="InterPro" id="IPR014710">
    <property type="entry name" value="RmlC-like_jellyroll"/>
</dbReference>
<dbReference type="PANTHER" id="PTHR34571:SF1">
    <property type="entry name" value="(S)-UREIDOGLYCINE AMINOHYDROLASE"/>
    <property type="match status" value="1"/>
</dbReference>
<dbReference type="Gene3D" id="2.60.120.10">
    <property type="entry name" value="Jelly Rolls"/>
    <property type="match status" value="1"/>
</dbReference>
<dbReference type="CDD" id="cd02212">
    <property type="entry name" value="cupin_UGlyAH_C"/>
    <property type="match status" value="1"/>
</dbReference>
<feature type="domain" description="Cupin type-2" evidence="1">
    <location>
        <begin position="168"/>
        <end position="234"/>
    </location>
</feature>
<dbReference type="Proteomes" id="UP000609121">
    <property type="component" value="Unassembled WGS sequence"/>
</dbReference>
<dbReference type="InterPro" id="IPR013096">
    <property type="entry name" value="Cupin_2"/>
</dbReference>
<evidence type="ECO:0000313" key="3">
    <source>
        <dbReference type="Proteomes" id="UP000609121"/>
    </source>
</evidence>
<dbReference type="InterPro" id="IPR011051">
    <property type="entry name" value="RmlC_Cupin_sf"/>
</dbReference>
<protein>
    <submittedName>
        <fullName evidence="2">Cupin domain-containing protein</fullName>
    </submittedName>
</protein>
<dbReference type="PANTHER" id="PTHR34571">
    <property type="entry name" value="(S)-UREIDOGLYCINE AMINOHYDROLASE"/>
    <property type="match status" value="1"/>
</dbReference>
<organism evidence="2 3">
    <name type="scientific">Mangrovicoccus algicola</name>
    <dbReference type="NCBI Taxonomy" id="2771008"/>
    <lineage>
        <taxon>Bacteria</taxon>
        <taxon>Pseudomonadati</taxon>
        <taxon>Pseudomonadota</taxon>
        <taxon>Alphaproteobacteria</taxon>
        <taxon>Rhodobacterales</taxon>
        <taxon>Paracoccaceae</taxon>
        <taxon>Mangrovicoccus</taxon>
    </lineage>
</organism>
<keyword evidence="3" id="KW-1185">Reference proteome</keyword>
<dbReference type="AlphaFoldDB" id="A0A8J6ZF31"/>
<name>A0A8J6ZF31_9RHOB</name>
<evidence type="ECO:0000313" key="2">
    <source>
        <dbReference type="EMBL" id="MBE3640295.1"/>
    </source>
</evidence>
<dbReference type="EMBL" id="JACVXA010000082">
    <property type="protein sequence ID" value="MBE3640295.1"/>
    <property type="molecule type" value="Genomic_DNA"/>
</dbReference>
<dbReference type="Pfam" id="PF07883">
    <property type="entry name" value="Cupin_2"/>
    <property type="match status" value="1"/>
</dbReference>
<dbReference type="NCBIfam" id="TIGR03214">
    <property type="entry name" value="ura-cupin"/>
    <property type="match status" value="1"/>
</dbReference>
<proteinExistence type="predicted"/>
<comment type="caution">
    <text evidence="2">The sequence shown here is derived from an EMBL/GenBank/DDBJ whole genome shotgun (WGS) entry which is preliminary data.</text>
</comment>
<evidence type="ECO:0000259" key="1">
    <source>
        <dbReference type="Pfam" id="PF07883"/>
    </source>
</evidence>
<dbReference type="SUPFAM" id="SSF51182">
    <property type="entry name" value="RmlC-like cupins"/>
    <property type="match status" value="1"/>
</dbReference>
<reference evidence="2" key="1">
    <citation type="submission" date="2020-09" db="EMBL/GenBank/DDBJ databases">
        <title>A novel bacterium of genus Mangrovicoccus, isolated from South China Sea.</title>
        <authorList>
            <person name="Huang H."/>
            <person name="Mo K."/>
            <person name="Hu Y."/>
        </authorList>
    </citation>
    <scope>NUCLEOTIDE SEQUENCE</scope>
    <source>
        <strain evidence="2">HB182678</strain>
    </source>
</reference>
<accession>A0A8J6ZF31</accession>
<gene>
    <name evidence="2" type="ORF">ICN82_18990</name>
</gene>
<dbReference type="InterPro" id="IPR044697">
    <property type="entry name" value="UGlyAH_cupin_C"/>
</dbReference>